<reference evidence="2" key="1">
    <citation type="submission" date="2014-09" db="EMBL/GenBank/DDBJ databases">
        <authorList>
            <person name="Mudge J."/>
            <person name="Ramaraj T."/>
            <person name="Lindquist I.E."/>
            <person name="Bharti A.K."/>
            <person name="Sundararajan A."/>
            <person name="Cameron C.T."/>
            <person name="Woodward J.E."/>
            <person name="May G.D."/>
            <person name="Brubaker C."/>
            <person name="Broadhvest J."/>
            <person name="Wilkins T.A."/>
        </authorList>
    </citation>
    <scope>NUCLEOTIDE SEQUENCE</scope>
    <source>
        <strain evidence="2">cv. AKA8401</strain>
    </source>
</reference>
<sequence>MSRTSIGYEMCQYKTMSETWHWHRYVRTCVRPRLGHDIGTLSHVGGLMNI</sequence>
<dbReference type="AlphaFoldDB" id="A0A0B0NMC3"/>
<gene>
    <name evidence="1" type="ORF">F383_05391</name>
</gene>
<accession>A0A0B0NMC3</accession>
<dbReference type="EMBL" id="KN400631">
    <property type="protein sequence ID" value="KHG13995.1"/>
    <property type="molecule type" value="Genomic_DNA"/>
</dbReference>
<proteinExistence type="predicted"/>
<organism evidence="1 2">
    <name type="scientific">Gossypium arboreum</name>
    <name type="common">Tree cotton</name>
    <name type="synonym">Gossypium nanking</name>
    <dbReference type="NCBI Taxonomy" id="29729"/>
    <lineage>
        <taxon>Eukaryota</taxon>
        <taxon>Viridiplantae</taxon>
        <taxon>Streptophyta</taxon>
        <taxon>Embryophyta</taxon>
        <taxon>Tracheophyta</taxon>
        <taxon>Spermatophyta</taxon>
        <taxon>Magnoliopsida</taxon>
        <taxon>eudicotyledons</taxon>
        <taxon>Gunneridae</taxon>
        <taxon>Pentapetalae</taxon>
        <taxon>rosids</taxon>
        <taxon>malvids</taxon>
        <taxon>Malvales</taxon>
        <taxon>Malvaceae</taxon>
        <taxon>Malvoideae</taxon>
        <taxon>Gossypium</taxon>
    </lineage>
</organism>
<dbReference type="Proteomes" id="UP000032142">
    <property type="component" value="Unassembled WGS sequence"/>
</dbReference>
<name>A0A0B0NMC3_GOSAR</name>
<evidence type="ECO:0000313" key="1">
    <source>
        <dbReference type="EMBL" id="KHG13995.1"/>
    </source>
</evidence>
<protein>
    <submittedName>
        <fullName evidence="1">Uncharacterized protein</fullName>
    </submittedName>
</protein>
<keyword evidence="2" id="KW-1185">Reference proteome</keyword>
<evidence type="ECO:0000313" key="2">
    <source>
        <dbReference type="Proteomes" id="UP000032142"/>
    </source>
</evidence>